<accession>A0A9P8UI74</accession>
<evidence type="ECO:0000256" key="2">
    <source>
        <dbReference type="SAM" id="SignalP"/>
    </source>
</evidence>
<evidence type="ECO:0000256" key="1">
    <source>
        <dbReference type="SAM" id="MobiDB-lite"/>
    </source>
</evidence>
<comment type="caution">
    <text evidence="3">The sequence shown here is derived from an EMBL/GenBank/DDBJ whole genome shotgun (WGS) entry which is preliminary data.</text>
</comment>
<dbReference type="GeneID" id="70131827"/>
<proteinExistence type="predicted"/>
<keyword evidence="4" id="KW-1185">Reference proteome</keyword>
<reference evidence="3" key="1">
    <citation type="journal article" date="2021" name="Nat. Commun.">
        <title>Genetic determinants of endophytism in the Arabidopsis root mycobiome.</title>
        <authorList>
            <person name="Mesny F."/>
            <person name="Miyauchi S."/>
            <person name="Thiergart T."/>
            <person name="Pickel B."/>
            <person name="Atanasova L."/>
            <person name="Karlsson M."/>
            <person name="Huettel B."/>
            <person name="Barry K.W."/>
            <person name="Haridas S."/>
            <person name="Chen C."/>
            <person name="Bauer D."/>
            <person name="Andreopoulos W."/>
            <person name="Pangilinan J."/>
            <person name="LaButti K."/>
            <person name="Riley R."/>
            <person name="Lipzen A."/>
            <person name="Clum A."/>
            <person name="Drula E."/>
            <person name="Henrissat B."/>
            <person name="Kohler A."/>
            <person name="Grigoriev I.V."/>
            <person name="Martin F.M."/>
            <person name="Hacquard S."/>
        </authorList>
    </citation>
    <scope>NUCLEOTIDE SEQUENCE</scope>
    <source>
        <strain evidence="3">MPI-SDFR-AT-0073</strain>
    </source>
</reference>
<protein>
    <recommendedName>
        <fullName evidence="5">Secreted protein</fullName>
    </recommendedName>
</protein>
<gene>
    <name evidence="3" type="ORF">BKA67DRAFT_566887</name>
</gene>
<keyword evidence="2" id="KW-0732">Signal</keyword>
<evidence type="ECO:0000313" key="3">
    <source>
        <dbReference type="EMBL" id="KAH6652559.1"/>
    </source>
</evidence>
<organism evidence="3 4">
    <name type="scientific">Truncatella angustata</name>
    <dbReference type="NCBI Taxonomy" id="152316"/>
    <lineage>
        <taxon>Eukaryota</taxon>
        <taxon>Fungi</taxon>
        <taxon>Dikarya</taxon>
        <taxon>Ascomycota</taxon>
        <taxon>Pezizomycotina</taxon>
        <taxon>Sordariomycetes</taxon>
        <taxon>Xylariomycetidae</taxon>
        <taxon>Amphisphaeriales</taxon>
        <taxon>Sporocadaceae</taxon>
        <taxon>Truncatella</taxon>
    </lineage>
</organism>
<evidence type="ECO:0008006" key="5">
    <source>
        <dbReference type="Google" id="ProtNLM"/>
    </source>
</evidence>
<dbReference type="Proteomes" id="UP000758603">
    <property type="component" value="Unassembled WGS sequence"/>
</dbReference>
<dbReference type="EMBL" id="JAGPXC010000005">
    <property type="protein sequence ID" value="KAH6652559.1"/>
    <property type="molecule type" value="Genomic_DNA"/>
</dbReference>
<sequence length="97" mass="10912">MADVSVKGSGVLLPLLMSFFLAVCLRIDHLQNVYIVIVRCNFQLRRCVAHAGMLICIKPSSFGNVRRSYPKAPFGRDNTEYKRMQPQSSISCPHLEA</sequence>
<feature type="chain" id="PRO_5040126770" description="Secreted protein" evidence="2">
    <location>
        <begin position="25"/>
        <end position="97"/>
    </location>
</feature>
<dbReference type="AlphaFoldDB" id="A0A9P8UI74"/>
<feature type="region of interest" description="Disordered" evidence="1">
    <location>
        <begin position="76"/>
        <end position="97"/>
    </location>
</feature>
<dbReference type="RefSeq" id="XP_045956836.1">
    <property type="nucleotide sequence ID" value="XM_046102935.1"/>
</dbReference>
<name>A0A9P8UI74_9PEZI</name>
<feature type="signal peptide" evidence="2">
    <location>
        <begin position="1"/>
        <end position="24"/>
    </location>
</feature>
<evidence type="ECO:0000313" key="4">
    <source>
        <dbReference type="Proteomes" id="UP000758603"/>
    </source>
</evidence>